<dbReference type="GO" id="GO:0005096">
    <property type="term" value="F:GTPase activator activity"/>
    <property type="evidence" value="ECO:0007669"/>
    <property type="project" value="UniProtKB-KW"/>
</dbReference>
<evidence type="ECO:0000313" key="5">
    <source>
        <dbReference type="EMBL" id="GMM53269.1"/>
    </source>
</evidence>
<dbReference type="EMBL" id="BTGC01000008">
    <property type="protein sequence ID" value="GMM53269.1"/>
    <property type="molecule type" value="Genomic_DNA"/>
</dbReference>
<dbReference type="SUPFAM" id="SSF52047">
    <property type="entry name" value="RNI-like"/>
    <property type="match status" value="1"/>
</dbReference>
<comment type="caution">
    <text evidence="5">The sequence shown here is derived from an EMBL/GenBank/DDBJ whole genome shotgun (WGS) entry which is preliminary data.</text>
</comment>
<dbReference type="InterPro" id="IPR032675">
    <property type="entry name" value="LRR_dom_sf"/>
</dbReference>
<feature type="compositionally biased region" description="Basic and acidic residues" evidence="4">
    <location>
        <begin position="382"/>
        <end position="392"/>
    </location>
</feature>
<reference evidence="5 6" key="1">
    <citation type="journal article" date="2023" name="Elife">
        <title>Identification of key yeast species and microbe-microbe interactions impacting larval growth of Drosophila in the wild.</title>
        <authorList>
            <person name="Mure A."/>
            <person name="Sugiura Y."/>
            <person name="Maeda R."/>
            <person name="Honda K."/>
            <person name="Sakurai N."/>
            <person name="Takahashi Y."/>
            <person name="Watada M."/>
            <person name="Katoh T."/>
            <person name="Gotoh A."/>
            <person name="Gotoh Y."/>
            <person name="Taniguchi I."/>
            <person name="Nakamura K."/>
            <person name="Hayashi T."/>
            <person name="Katayama T."/>
            <person name="Uemura T."/>
            <person name="Hattori Y."/>
        </authorList>
    </citation>
    <scope>NUCLEOTIDE SEQUENCE [LARGE SCALE GENOMIC DNA]</scope>
    <source>
        <strain evidence="5 6">SB-73</strain>
    </source>
</reference>
<dbReference type="CDD" id="cd00116">
    <property type="entry name" value="LRR_RI"/>
    <property type="match status" value="1"/>
</dbReference>
<keyword evidence="2" id="KW-0433">Leucine-rich repeat</keyword>
<evidence type="ECO:0000256" key="2">
    <source>
        <dbReference type="ARBA" id="ARBA00022614"/>
    </source>
</evidence>
<evidence type="ECO:0000256" key="1">
    <source>
        <dbReference type="ARBA" id="ARBA00022468"/>
    </source>
</evidence>
<dbReference type="Proteomes" id="UP001362899">
    <property type="component" value="Unassembled WGS sequence"/>
</dbReference>
<keyword evidence="6" id="KW-1185">Reference proteome</keyword>
<dbReference type="Gene3D" id="3.80.10.10">
    <property type="entry name" value="Ribonuclease Inhibitor"/>
    <property type="match status" value="1"/>
</dbReference>
<dbReference type="GO" id="GO:0031267">
    <property type="term" value="F:small GTPase binding"/>
    <property type="evidence" value="ECO:0007669"/>
    <property type="project" value="TreeGrafter"/>
</dbReference>
<evidence type="ECO:0000256" key="3">
    <source>
        <dbReference type="ARBA" id="ARBA00022737"/>
    </source>
</evidence>
<dbReference type="GO" id="GO:0048471">
    <property type="term" value="C:perinuclear region of cytoplasm"/>
    <property type="evidence" value="ECO:0007669"/>
    <property type="project" value="TreeGrafter"/>
</dbReference>
<dbReference type="Pfam" id="PF13516">
    <property type="entry name" value="LRR_6"/>
    <property type="match status" value="1"/>
</dbReference>
<protein>
    <submittedName>
        <fullName evidence="5">GTPase-activating protein</fullName>
    </submittedName>
</protein>
<proteinExistence type="predicted"/>
<organism evidence="5 6">
    <name type="scientific">Starmerella bacillaris</name>
    <name type="common">Yeast</name>
    <name type="synonym">Candida zemplinina</name>
    <dbReference type="NCBI Taxonomy" id="1247836"/>
    <lineage>
        <taxon>Eukaryota</taxon>
        <taxon>Fungi</taxon>
        <taxon>Dikarya</taxon>
        <taxon>Ascomycota</taxon>
        <taxon>Saccharomycotina</taxon>
        <taxon>Dipodascomycetes</taxon>
        <taxon>Dipodascales</taxon>
        <taxon>Trichomonascaceae</taxon>
        <taxon>Starmerella</taxon>
    </lineage>
</organism>
<feature type="compositionally biased region" description="Acidic residues" evidence="4">
    <location>
        <begin position="340"/>
        <end position="358"/>
    </location>
</feature>
<dbReference type="InterPro" id="IPR027038">
    <property type="entry name" value="RanGap"/>
</dbReference>
<keyword evidence="3" id="KW-0677">Repeat</keyword>
<dbReference type="AlphaFoldDB" id="A0AAV5RRW1"/>
<dbReference type="SMART" id="SM00368">
    <property type="entry name" value="LRR_RI"/>
    <property type="match status" value="6"/>
</dbReference>
<dbReference type="GO" id="GO:0006913">
    <property type="term" value="P:nucleocytoplasmic transport"/>
    <property type="evidence" value="ECO:0007669"/>
    <property type="project" value="TreeGrafter"/>
</dbReference>
<dbReference type="PANTHER" id="PTHR24113">
    <property type="entry name" value="RAN GTPASE-ACTIVATING PROTEIN 1"/>
    <property type="match status" value="1"/>
</dbReference>
<gene>
    <name evidence="5" type="ORF">DASB73_042320</name>
</gene>
<dbReference type="GO" id="GO:0005634">
    <property type="term" value="C:nucleus"/>
    <property type="evidence" value="ECO:0007669"/>
    <property type="project" value="TreeGrafter"/>
</dbReference>
<accession>A0AAV5RRW1</accession>
<dbReference type="InterPro" id="IPR001611">
    <property type="entry name" value="Leu-rich_rpt"/>
</dbReference>
<feature type="region of interest" description="Disordered" evidence="4">
    <location>
        <begin position="340"/>
        <end position="392"/>
    </location>
</feature>
<sequence>MTGFQLGLNQKFDTEEDINDKLVDLKNGVTVANFGGNSYGIGACKAIAAKLKEIETLEIANLDDMFTGRLREEIPDSMDLLLSALLECPNLHTVNLSDNAFGIATVAPLEKFLAEHTPLQHLILANNGFGPEAGSRVGAALEKLAAKKKELNHPVKLETVICGRNRLENGSMEAWARFLKAHGSVKDLRLYQNGIRQEGIEHLMLEGLKYSPDLHTLDLQDNTFTEQGSRAMASVITEWPSIKKISVSDCLLSAKGAVILAEEFKNNNLKGLEYLHLQYNEIDEEGLAVIVEALETNLENLKLLELNGNCFSEEHQHVDSINTVFKTRGFGELDELDDMEIESDEESEEEDEEDDELETAARDAELAEDEPVAAESDADVDNIAKKLEKTTI</sequence>
<name>A0AAV5RRW1_STABA</name>
<evidence type="ECO:0000256" key="4">
    <source>
        <dbReference type="SAM" id="MobiDB-lite"/>
    </source>
</evidence>
<dbReference type="GO" id="GO:0005829">
    <property type="term" value="C:cytosol"/>
    <property type="evidence" value="ECO:0007669"/>
    <property type="project" value="TreeGrafter"/>
</dbReference>
<dbReference type="PANTHER" id="PTHR24113:SF12">
    <property type="entry name" value="RAN GTPASE-ACTIVATING PROTEIN 1"/>
    <property type="match status" value="1"/>
</dbReference>
<keyword evidence="1" id="KW-0343">GTPase activation</keyword>
<feature type="compositionally biased region" description="Acidic residues" evidence="4">
    <location>
        <begin position="366"/>
        <end position="380"/>
    </location>
</feature>
<evidence type="ECO:0000313" key="6">
    <source>
        <dbReference type="Proteomes" id="UP001362899"/>
    </source>
</evidence>